<feature type="domain" description="Plus3" evidence="1">
    <location>
        <begin position="1"/>
        <end position="90"/>
    </location>
</feature>
<evidence type="ECO:0000313" key="2">
    <source>
        <dbReference type="EMBL" id="KAF9053976.1"/>
    </source>
</evidence>
<accession>A0A9P5P8Z4</accession>
<dbReference type="SMART" id="SM00719">
    <property type="entry name" value="Plus3"/>
    <property type="match status" value="1"/>
</dbReference>
<dbReference type="Gene3D" id="3.90.70.200">
    <property type="entry name" value="Plus-3 domain"/>
    <property type="match status" value="1"/>
</dbReference>
<dbReference type="EMBL" id="JADNRY010000443">
    <property type="protein sequence ID" value="KAF9053976.1"/>
    <property type="molecule type" value="Genomic_DNA"/>
</dbReference>
<feature type="non-terminal residue" evidence="2">
    <location>
        <position position="90"/>
    </location>
</feature>
<dbReference type="InterPro" id="IPR036128">
    <property type="entry name" value="Plus3-like_sf"/>
</dbReference>
<dbReference type="GO" id="GO:0003677">
    <property type="term" value="F:DNA binding"/>
    <property type="evidence" value="ECO:0007669"/>
    <property type="project" value="InterPro"/>
</dbReference>
<dbReference type="Proteomes" id="UP000772434">
    <property type="component" value="Unassembled WGS sequence"/>
</dbReference>
<name>A0A9P5P8Z4_9AGAR</name>
<dbReference type="OrthoDB" id="166375at2759"/>
<evidence type="ECO:0000259" key="1">
    <source>
        <dbReference type="PROSITE" id="PS51360"/>
    </source>
</evidence>
<evidence type="ECO:0000313" key="3">
    <source>
        <dbReference type="Proteomes" id="UP000772434"/>
    </source>
</evidence>
<proteinExistence type="predicted"/>
<comment type="caution">
    <text evidence="2">The sequence shown here is derived from an EMBL/GenBank/DDBJ whole genome shotgun (WGS) entry which is preliminary data.</text>
</comment>
<dbReference type="InterPro" id="IPR004343">
    <property type="entry name" value="Plus-3_dom"/>
</dbReference>
<reference evidence="2" key="1">
    <citation type="submission" date="2020-11" db="EMBL/GenBank/DDBJ databases">
        <authorList>
            <consortium name="DOE Joint Genome Institute"/>
            <person name="Ahrendt S."/>
            <person name="Riley R."/>
            <person name="Andreopoulos W."/>
            <person name="Labutti K."/>
            <person name="Pangilinan J."/>
            <person name="Ruiz-Duenas F.J."/>
            <person name="Barrasa J.M."/>
            <person name="Sanchez-Garcia M."/>
            <person name="Camarero S."/>
            <person name="Miyauchi S."/>
            <person name="Serrano A."/>
            <person name="Linde D."/>
            <person name="Babiker R."/>
            <person name="Drula E."/>
            <person name="Ayuso-Fernandez I."/>
            <person name="Pacheco R."/>
            <person name="Padilla G."/>
            <person name="Ferreira P."/>
            <person name="Barriuso J."/>
            <person name="Kellner H."/>
            <person name="Castanera R."/>
            <person name="Alfaro M."/>
            <person name="Ramirez L."/>
            <person name="Pisabarro A.G."/>
            <person name="Kuo A."/>
            <person name="Tritt A."/>
            <person name="Lipzen A."/>
            <person name="He G."/>
            <person name="Yan M."/>
            <person name="Ng V."/>
            <person name="Cullen D."/>
            <person name="Martin F."/>
            <person name="Rosso M.-N."/>
            <person name="Henrissat B."/>
            <person name="Hibbett D."/>
            <person name="Martinez A.T."/>
            <person name="Grigoriev I.V."/>
        </authorList>
    </citation>
    <scope>NUCLEOTIDE SEQUENCE</scope>
    <source>
        <strain evidence="2">AH 40177</strain>
    </source>
</reference>
<sequence length="90" mass="10549">SLSDLQRCRLSRHLVLQFLKVPWFERYIHGMWVRYLIGTGKYRIFRVQALSKETVEPYQINTTTYNRKVDLVCGGVIRNVSLDLISNGAF</sequence>
<organism evidence="2 3">
    <name type="scientific">Rhodocollybia butyracea</name>
    <dbReference type="NCBI Taxonomy" id="206335"/>
    <lineage>
        <taxon>Eukaryota</taxon>
        <taxon>Fungi</taxon>
        <taxon>Dikarya</taxon>
        <taxon>Basidiomycota</taxon>
        <taxon>Agaricomycotina</taxon>
        <taxon>Agaricomycetes</taxon>
        <taxon>Agaricomycetidae</taxon>
        <taxon>Agaricales</taxon>
        <taxon>Marasmiineae</taxon>
        <taxon>Omphalotaceae</taxon>
        <taxon>Rhodocollybia</taxon>
    </lineage>
</organism>
<protein>
    <recommendedName>
        <fullName evidence="1">Plus3 domain-containing protein</fullName>
    </recommendedName>
</protein>
<feature type="non-terminal residue" evidence="2">
    <location>
        <position position="1"/>
    </location>
</feature>
<dbReference type="SUPFAM" id="SSF159042">
    <property type="entry name" value="Plus3-like"/>
    <property type="match status" value="1"/>
</dbReference>
<gene>
    <name evidence="2" type="ORF">BDP27DRAFT_1193773</name>
</gene>
<keyword evidence="3" id="KW-1185">Reference proteome</keyword>
<dbReference type="Pfam" id="PF03126">
    <property type="entry name" value="Plus-3"/>
    <property type="match status" value="1"/>
</dbReference>
<dbReference type="AlphaFoldDB" id="A0A9P5P8Z4"/>
<dbReference type="PROSITE" id="PS51360">
    <property type="entry name" value="PLUS3"/>
    <property type="match status" value="1"/>
</dbReference>